<dbReference type="Proteomes" id="UP000242415">
    <property type="component" value="Unassembled WGS sequence"/>
</dbReference>
<dbReference type="Pfam" id="PF03734">
    <property type="entry name" value="YkuD"/>
    <property type="match status" value="1"/>
</dbReference>
<keyword evidence="6 13" id="KW-0573">Peptidoglycan synthesis</keyword>
<gene>
    <name evidence="17" type="ORF">SAMN05444365_101108</name>
</gene>
<dbReference type="EMBL" id="FNPH01000001">
    <property type="protein sequence ID" value="SDX92900.1"/>
    <property type="molecule type" value="Genomic_DNA"/>
</dbReference>
<dbReference type="Pfam" id="PF17964">
    <property type="entry name" value="Big_10"/>
    <property type="match status" value="1"/>
</dbReference>
<proteinExistence type="predicted"/>
<dbReference type="FunFam" id="2.40.440.10:FF:000005">
    <property type="entry name" value="L,D-transpeptidase 2"/>
    <property type="match status" value="1"/>
</dbReference>
<dbReference type="PANTHER" id="PTHR30582:SF2">
    <property type="entry name" value="L,D-TRANSPEPTIDASE YCIB-RELATED"/>
    <property type="match status" value="1"/>
</dbReference>
<evidence type="ECO:0000256" key="8">
    <source>
        <dbReference type="ARBA" id="ARBA00023139"/>
    </source>
</evidence>
<dbReference type="InterPro" id="IPR038063">
    <property type="entry name" value="Transpep_catalytic_dom"/>
</dbReference>
<keyword evidence="2" id="KW-1003">Cell membrane</keyword>
<accession>A0A1H3FPQ8</accession>
<organism evidence="17 18">
    <name type="scientific">Micromonospora pattaloongensis</name>
    <dbReference type="NCBI Taxonomy" id="405436"/>
    <lineage>
        <taxon>Bacteria</taxon>
        <taxon>Bacillati</taxon>
        <taxon>Actinomycetota</taxon>
        <taxon>Actinomycetes</taxon>
        <taxon>Micromonosporales</taxon>
        <taxon>Micromonosporaceae</taxon>
        <taxon>Micromonospora</taxon>
    </lineage>
</organism>
<reference evidence="18" key="1">
    <citation type="submission" date="2016-10" db="EMBL/GenBank/DDBJ databases">
        <authorList>
            <person name="Varghese N."/>
            <person name="Submissions S."/>
        </authorList>
    </citation>
    <scope>NUCLEOTIDE SEQUENCE [LARGE SCALE GENOMIC DNA]</scope>
    <source>
        <strain evidence="18">DSM 45245</strain>
    </source>
</reference>
<dbReference type="GO" id="GO:0071555">
    <property type="term" value="P:cell wall organization"/>
    <property type="evidence" value="ECO:0007669"/>
    <property type="project" value="UniProtKB-UniRule"/>
</dbReference>
<evidence type="ECO:0000256" key="9">
    <source>
        <dbReference type="ARBA" id="ARBA00023288"/>
    </source>
</evidence>
<feature type="transmembrane region" description="Helical" evidence="15">
    <location>
        <begin position="20"/>
        <end position="38"/>
    </location>
</feature>
<dbReference type="InterPro" id="IPR050979">
    <property type="entry name" value="LD-transpeptidase"/>
</dbReference>
<feature type="region of interest" description="Disordered" evidence="14">
    <location>
        <begin position="41"/>
        <end position="69"/>
    </location>
</feature>
<evidence type="ECO:0000256" key="7">
    <source>
        <dbReference type="ARBA" id="ARBA00023136"/>
    </source>
</evidence>
<evidence type="ECO:0000256" key="15">
    <source>
        <dbReference type="SAM" id="Phobius"/>
    </source>
</evidence>
<evidence type="ECO:0000256" key="6">
    <source>
        <dbReference type="ARBA" id="ARBA00022984"/>
    </source>
</evidence>
<protein>
    <submittedName>
        <fullName evidence="17">Lipoprotein-anchoring transpeptidase ErfK/SrfK</fullName>
    </submittedName>
</protein>
<feature type="active site" description="Proton donor/acceptor" evidence="13">
    <location>
        <position position="342"/>
    </location>
</feature>
<evidence type="ECO:0000259" key="16">
    <source>
        <dbReference type="PROSITE" id="PS52029"/>
    </source>
</evidence>
<evidence type="ECO:0000256" key="1">
    <source>
        <dbReference type="ARBA" id="ARBA00004752"/>
    </source>
</evidence>
<evidence type="ECO:0000313" key="17">
    <source>
        <dbReference type="EMBL" id="SDX92900.1"/>
    </source>
</evidence>
<dbReference type="PANTHER" id="PTHR30582">
    <property type="entry name" value="L,D-TRANSPEPTIDASE"/>
    <property type="match status" value="1"/>
</dbReference>
<feature type="domain" description="L,D-TPase catalytic" evidence="16">
    <location>
        <begin position="262"/>
        <end position="384"/>
    </location>
</feature>
<dbReference type="GO" id="GO:0018104">
    <property type="term" value="P:peptidoglycan-protein cross-linking"/>
    <property type="evidence" value="ECO:0007669"/>
    <property type="project" value="TreeGrafter"/>
</dbReference>
<dbReference type="Gene3D" id="2.60.40.3780">
    <property type="match status" value="1"/>
</dbReference>
<evidence type="ECO:0000256" key="4">
    <source>
        <dbReference type="ARBA" id="ARBA00022729"/>
    </source>
</evidence>
<dbReference type="GO" id="GO:0071972">
    <property type="term" value="F:peptidoglycan L,D-transpeptidase activity"/>
    <property type="evidence" value="ECO:0007669"/>
    <property type="project" value="TreeGrafter"/>
</dbReference>
<dbReference type="GO" id="GO:0016746">
    <property type="term" value="F:acyltransferase activity"/>
    <property type="evidence" value="ECO:0007669"/>
    <property type="project" value="UniProtKB-KW"/>
</dbReference>
<keyword evidence="4" id="KW-0732">Signal</keyword>
<keyword evidence="11 13" id="KW-0961">Cell wall biogenesis/degradation</keyword>
<feature type="compositionally biased region" description="Polar residues" evidence="14">
    <location>
        <begin position="43"/>
        <end position="56"/>
    </location>
</feature>
<evidence type="ECO:0000256" key="3">
    <source>
        <dbReference type="ARBA" id="ARBA00022679"/>
    </source>
</evidence>
<keyword evidence="5 13" id="KW-0133">Cell shape</keyword>
<feature type="active site" description="Nucleophile" evidence="13">
    <location>
        <position position="360"/>
    </location>
</feature>
<keyword evidence="8" id="KW-0564">Palmitate</keyword>
<evidence type="ECO:0000313" key="18">
    <source>
        <dbReference type="Proteomes" id="UP000242415"/>
    </source>
</evidence>
<dbReference type="CDD" id="cd16913">
    <property type="entry name" value="YkuD_like"/>
    <property type="match status" value="1"/>
</dbReference>
<keyword evidence="10" id="KW-0012">Acyltransferase</keyword>
<evidence type="ECO:0000256" key="14">
    <source>
        <dbReference type="SAM" id="MobiDB-lite"/>
    </source>
</evidence>
<keyword evidence="15" id="KW-0812">Transmembrane</keyword>
<keyword evidence="7 15" id="KW-0472">Membrane</keyword>
<evidence type="ECO:0000256" key="10">
    <source>
        <dbReference type="ARBA" id="ARBA00023315"/>
    </source>
</evidence>
<dbReference type="GO" id="GO:0005576">
    <property type="term" value="C:extracellular region"/>
    <property type="evidence" value="ECO:0007669"/>
    <property type="project" value="TreeGrafter"/>
</dbReference>
<dbReference type="CDD" id="cd13432">
    <property type="entry name" value="LDT_IgD_like_2"/>
    <property type="match status" value="1"/>
</dbReference>
<keyword evidence="15" id="KW-1133">Transmembrane helix</keyword>
<name>A0A1H3FPQ8_9ACTN</name>
<dbReference type="AlphaFoldDB" id="A0A1H3FPQ8"/>
<dbReference type="Gene3D" id="2.60.40.3710">
    <property type="match status" value="1"/>
</dbReference>
<keyword evidence="3" id="KW-0808">Transferase</keyword>
<dbReference type="UniPathway" id="UPA00219"/>
<comment type="pathway">
    <text evidence="12">Glycan biosynthesis.</text>
</comment>
<dbReference type="SUPFAM" id="SSF141523">
    <property type="entry name" value="L,D-transpeptidase catalytic domain-like"/>
    <property type="match status" value="1"/>
</dbReference>
<dbReference type="OrthoDB" id="5242354at2"/>
<evidence type="ECO:0000256" key="13">
    <source>
        <dbReference type="PROSITE-ProRule" id="PRU01373"/>
    </source>
</evidence>
<dbReference type="InterPro" id="IPR041280">
    <property type="entry name" value="Big_10"/>
</dbReference>
<dbReference type="InterPro" id="IPR005490">
    <property type="entry name" value="LD_TPept_cat_dom"/>
</dbReference>
<evidence type="ECO:0000256" key="12">
    <source>
        <dbReference type="ARBA" id="ARBA00060592"/>
    </source>
</evidence>
<sequence>MRTSQDHLTRPAGRPRRTTVARVFAASALAAVLALTGACTRGNGDQSPSWQGNAASPTEPPSKASATITGPAADARNVPASAEITFSTKDAAKTVVQLKDADGKAVKGALSKDGDSWLPSGQLDYGTAYTATVTVTDDEGKPATTTSSFTTMKKPANLVQVSSFLGDGAVVGVGMPLIVRFGRAVPEGVRDDVQRRMTVKSTPAQEGIWSWISPTEVQYRPKQYWKAGTKISYKVQTGGLPMGGNWYGQSDFTVDLSIGAATIMTVDNASKSMTVRRNGKVIRTIPVSLGKPKTPSSSGTMIVMEKLRKTIFDTFRELGPEEGYRTKIEYAQRLTWGGEFIHAAPWSVAQQGRTNVSHGCVNMSTANAAWLFNQTLIGDPITVKGTEVKLQNGNGWTVWNMSWDQFVKGSAIPFEPSSAASGDDTSTTP</sequence>
<dbReference type="GO" id="GO:0008360">
    <property type="term" value="P:regulation of cell shape"/>
    <property type="evidence" value="ECO:0007669"/>
    <property type="project" value="UniProtKB-UniRule"/>
</dbReference>
<keyword evidence="9 17" id="KW-0449">Lipoprotein</keyword>
<evidence type="ECO:0000256" key="5">
    <source>
        <dbReference type="ARBA" id="ARBA00022960"/>
    </source>
</evidence>
<comment type="pathway">
    <text evidence="1 13">Cell wall biogenesis; peptidoglycan biosynthesis.</text>
</comment>
<dbReference type="Gene3D" id="2.40.440.10">
    <property type="entry name" value="L,D-transpeptidase catalytic domain-like"/>
    <property type="match status" value="1"/>
</dbReference>
<evidence type="ECO:0000256" key="11">
    <source>
        <dbReference type="ARBA" id="ARBA00023316"/>
    </source>
</evidence>
<dbReference type="STRING" id="405436.SAMN05444365_101108"/>
<evidence type="ECO:0000256" key="2">
    <source>
        <dbReference type="ARBA" id="ARBA00022475"/>
    </source>
</evidence>
<dbReference type="PROSITE" id="PS52029">
    <property type="entry name" value="LD_TPASE"/>
    <property type="match status" value="1"/>
</dbReference>
<keyword evidence="18" id="KW-1185">Reference proteome</keyword>